<evidence type="ECO:0000256" key="1">
    <source>
        <dbReference type="ARBA" id="ARBA00006328"/>
    </source>
</evidence>
<feature type="domain" description="NmrA-like" evidence="3">
    <location>
        <begin position="4"/>
        <end position="274"/>
    </location>
</feature>
<comment type="similarity">
    <text evidence="1">Belongs to the NmrA-type oxidoreductase family.</text>
</comment>
<dbReference type="Pfam" id="PF05368">
    <property type="entry name" value="NmrA"/>
    <property type="match status" value="1"/>
</dbReference>
<dbReference type="SUPFAM" id="SSF51735">
    <property type="entry name" value="NAD(P)-binding Rossmann-fold domains"/>
    <property type="match status" value="1"/>
</dbReference>
<dbReference type="InterPro" id="IPR036291">
    <property type="entry name" value="NAD(P)-bd_dom_sf"/>
</dbReference>
<dbReference type="PANTHER" id="PTHR42748:SF7">
    <property type="entry name" value="NMRA LIKE REDOX SENSOR 1-RELATED"/>
    <property type="match status" value="1"/>
</dbReference>
<proteinExistence type="inferred from homology"/>
<dbReference type="CDD" id="cd05251">
    <property type="entry name" value="NmrA_like_SDR_a"/>
    <property type="match status" value="1"/>
</dbReference>
<accession>A0AAD7FTF4</accession>
<dbReference type="AlphaFoldDB" id="A0AAD7FTF4"/>
<reference evidence="4" key="1">
    <citation type="submission" date="2023-03" db="EMBL/GenBank/DDBJ databases">
        <title>Massive genome expansion in bonnet fungi (Mycena s.s.) driven by repeated elements and novel gene families across ecological guilds.</title>
        <authorList>
            <consortium name="Lawrence Berkeley National Laboratory"/>
            <person name="Harder C.B."/>
            <person name="Miyauchi S."/>
            <person name="Viragh M."/>
            <person name="Kuo A."/>
            <person name="Thoen E."/>
            <person name="Andreopoulos B."/>
            <person name="Lu D."/>
            <person name="Skrede I."/>
            <person name="Drula E."/>
            <person name="Henrissat B."/>
            <person name="Morin E."/>
            <person name="Kohler A."/>
            <person name="Barry K."/>
            <person name="LaButti K."/>
            <person name="Morin E."/>
            <person name="Salamov A."/>
            <person name="Lipzen A."/>
            <person name="Mereny Z."/>
            <person name="Hegedus B."/>
            <person name="Baldrian P."/>
            <person name="Stursova M."/>
            <person name="Weitz H."/>
            <person name="Taylor A."/>
            <person name="Grigoriev I.V."/>
            <person name="Nagy L.G."/>
            <person name="Martin F."/>
            <person name="Kauserud H."/>
        </authorList>
    </citation>
    <scope>NUCLEOTIDE SEQUENCE</scope>
    <source>
        <strain evidence="4">9284</strain>
    </source>
</reference>
<evidence type="ECO:0000256" key="2">
    <source>
        <dbReference type="ARBA" id="ARBA00022857"/>
    </source>
</evidence>
<dbReference type="EMBL" id="JARKIF010000006">
    <property type="protein sequence ID" value="KAJ7636571.1"/>
    <property type="molecule type" value="Genomic_DNA"/>
</dbReference>
<sequence>MPIISIFTATGTQGSSVLDAVLADGKYTPRAITRNVDSAASQALIARGVEVVAGNLWDKESVKKAIRGSEAVFGNVNFWDPEIYNPDDSQGKGELVQGKNLVDAAKEEGIKFFIWSTLPNATKESKGLYTHIYHVDNKAVTEQYLKESGIPYACLSTGWFLENLWKIGSLTKTETGNYIVPIPKYGPEDHQSATWVAHELGQAAVALLKNYADPSKGVLGKTYPVITAKFTYPEFTAAISKAIGKEVTFISPPTAGAEELDEMFLYQAKIGMYNDTPIPNPDLVALGVKFGTLEEFIQAEVVHRFK</sequence>
<keyword evidence="2" id="KW-0521">NADP</keyword>
<dbReference type="PANTHER" id="PTHR42748">
    <property type="entry name" value="NITROGEN METABOLITE REPRESSION PROTEIN NMRA FAMILY MEMBER"/>
    <property type="match status" value="1"/>
</dbReference>
<organism evidence="4 5">
    <name type="scientific">Roridomyces roridus</name>
    <dbReference type="NCBI Taxonomy" id="1738132"/>
    <lineage>
        <taxon>Eukaryota</taxon>
        <taxon>Fungi</taxon>
        <taxon>Dikarya</taxon>
        <taxon>Basidiomycota</taxon>
        <taxon>Agaricomycotina</taxon>
        <taxon>Agaricomycetes</taxon>
        <taxon>Agaricomycetidae</taxon>
        <taxon>Agaricales</taxon>
        <taxon>Marasmiineae</taxon>
        <taxon>Mycenaceae</taxon>
        <taxon>Roridomyces</taxon>
    </lineage>
</organism>
<protein>
    <submittedName>
        <fullName evidence="4">NAD(P)-binding protein</fullName>
    </submittedName>
</protein>
<keyword evidence="5" id="KW-1185">Reference proteome</keyword>
<name>A0AAD7FTF4_9AGAR</name>
<evidence type="ECO:0000313" key="5">
    <source>
        <dbReference type="Proteomes" id="UP001221142"/>
    </source>
</evidence>
<comment type="caution">
    <text evidence="4">The sequence shown here is derived from an EMBL/GenBank/DDBJ whole genome shotgun (WGS) entry which is preliminary data.</text>
</comment>
<dbReference type="Proteomes" id="UP001221142">
    <property type="component" value="Unassembled WGS sequence"/>
</dbReference>
<dbReference type="Gene3D" id="3.90.25.10">
    <property type="entry name" value="UDP-galactose 4-epimerase, domain 1"/>
    <property type="match status" value="1"/>
</dbReference>
<gene>
    <name evidence="4" type="ORF">FB45DRAFT_788688</name>
</gene>
<dbReference type="InterPro" id="IPR008030">
    <property type="entry name" value="NmrA-like"/>
</dbReference>
<dbReference type="InterPro" id="IPR051164">
    <property type="entry name" value="NmrA-like_oxidored"/>
</dbReference>
<evidence type="ECO:0000259" key="3">
    <source>
        <dbReference type="Pfam" id="PF05368"/>
    </source>
</evidence>
<evidence type="ECO:0000313" key="4">
    <source>
        <dbReference type="EMBL" id="KAJ7636571.1"/>
    </source>
</evidence>
<dbReference type="Gene3D" id="3.40.50.720">
    <property type="entry name" value="NAD(P)-binding Rossmann-like Domain"/>
    <property type="match status" value="1"/>
</dbReference>